<proteinExistence type="predicted"/>
<organism evidence="1 2">
    <name type="scientific">Paraburkholderia humisilvae</name>
    <dbReference type="NCBI Taxonomy" id="627669"/>
    <lineage>
        <taxon>Bacteria</taxon>
        <taxon>Pseudomonadati</taxon>
        <taxon>Pseudomonadota</taxon>
        <taxon>Betaproteobacteria</taxon>
        <taxon>Burkholderiales</taxon>
        <taxon>Burkholderiaceae</taxon>
        <taxon>Paraburkholderia</taxon>
    </lineage>
</organism>
<dbReference type="Proteomes" id="UP000494363">
    <property type="component" value="Unassembled WGS sequence"/>
</dbReference>
<accession>A0A6J5FCB2</accession>
<sequence>MLELFFPRDQPHYAVGPQGPLVRDFSAWIVERGYTRIYAERHVPFP</sequence>
<dbReference type="EMBL" id="CADIKH010000258">
    <property type="protein sequence ID" value="CAB3775097.1"/>
    <property type="molecule type" value="Genomic_DNA"/>
</dbReference>
<dbReference type="AlphaFoldDB" id="A0A6J5FCB2"/>
<name>A0A6J5FCB2_9BURK</name>
<keyword evidence="2" id="KW-1185">Reference proteome</keyword>
<gene>
    <name evidence="1" type="ORF">LMG29542_08479</name>
</gene>
<reference evidence="1 2" key="1">
    <citation type="submission" date="2020-04" db="EMBL/GenBank/DDBJ databases">
        <authorList>
            <person name="De Canck E."/>
        </authorList>
    </citation>
    <scope>NUCLEOTIDE SEQUENCE [LARGE SCALE GENOMIC DNA]</scope>
    <source>
        <strain evidence="1 2">LMG 29542</strain>
    </source>
</reference>
<evidence type="ECO:0000313" key="1">
    <source>
        <dbReference type="EMBL" id="CAB3775097.1"/>
    </source>
</evidence>
<protein>
    <submittedName>
        <fullName evidence="1">Uncharacterized protein</fullName>
    </submittedName>
</protein>
<evidence type="ECO:0000313" key="2">
    <source>
        <dbReference type="Proteomes" id="UP000494363"/>
    </source>
</evidence>